<organism evidence="10 11">
    <name type="scientific">Handelsmanbacteria sp. (strain RIFCSPLOWO2_12_FULL_64_10)</name>
    <dbReference type="NCBI Taxonomy" id="1817868"/>
    <lineage>
        <taxon>Bacteria</taxon>
        <taxon>Candidatus Handelsmaniibacteriota</taxon>
    </lineage>
</organism>
<keyword evidence="6 8" id="KW-0472">Membrane</keyword>
<dbReference type="Gene3D" id="1.20.5.2700">
    <property type="match status" value="1"/>
</dbReference>
<evidence type="ECO:0000256" key="3">
    <source>
        <dbReference type="ARBA" id="ARBA00022692"/>
    </source>
</evidence>
<protein>
    <recommendedName>
        <fullName evidence="9">NADH:quinone oxidoreductase/Mrp antiporter transmembrane domain-containing protein</fullName>
    </recommendedName>
</protein>
<feature type="transmembrane region" description="Helical" evidence="8">
    <location>
        <begin position="574"/>
        <end position="594"/>
    </location>
</feature>
<dbReference type="InterPro" id="IPR052175">
    <property type="entry name" value="ComplexI-like_HydComp"/>
</dbReference>
<dbReference type="Pfam" id="PF00361">
    <property type="entry name" value="Proton_antipo_M"/>
    <property type="match status" value="1"/>
</dbReference>
<evidence type="ECO:0000259" key="9">
    <source>
        <dbReference type="Pfam" id="PF00361"/>
    </source>
</evidence>
<evidence type="ECO:0000313" key="10">
    <source>
        <dbReference type="EMBL" id="OGG49417.1"/>
    </source>
</evidence>
<feature type="transmembrane region" description="Helical" evidence="8">
    <location>
        <begin position="108"/>
        <end position="128"/>
    </location>
</feature>
<evidence type="ECO:0000256" key="5">
    <source>
        <dbReference type="ARBA" id="ARBA00023002"/>
    </source>
</evidence>
<name>A0A1F6CK76_HANXR</name>
<dbReference type="Proteomes" id="UP000178606">
    <property type="component" value="Unassembled WGS sequence"/>
</dbReference>
<dbReference type="PANTHER" id="PTHR42682:SF3">
    <property type="entry name" value="FORMATE HYDROGENLYASE SUBUNIT 3-RELATED"/>
    <property type="match status" value="1"/>
</dbReference>
<keyword evidence="3 7" id="KW-0812">Transmembrane</keyword>
<comment type="caution">
    <text evidence="10">The sequence shown here is derived from an EMBL/GenBank/DDBJ whole genome shotgun (WGS) entry which is preliminary data.</text>
</comment>
<evidence type="ECO:0000256" key="2">
    <source>
        <dbReference type="ARBA" id="ARBA00022475"/>
    </source>
</evidence>
<evidence type="ECO:0000256" key="4">
    <source>
        <dbReference type="ARBA" id="ARBA00022989"/>
    </source>
</evidence>
<accession>A0A1F6CK76</accession>
<feature type="transmembrane region" description="Helical" evidence="8">
    <location>
        <begin position="314"/>
        <end position="343"/>
    </location>
</feature>
<evidence type="ECO:0000256" key="7">
    <source>
        <dbReference type="RuleBase" id="RU000320"/>
    </source>
</evidence>
<dbReference type="GO" id="GO:0005886">
    <property type="term" value="C:plasma membrane"/>
    <property type="evidence" value="ECO:0007669"/>
    <property type="project" value="UniProtKB-SubCell"/>
</dbReference>
<evidence type="ECO:0000256" key="1">
    <source>
        <dbReference type="ARBA" id="ARBA00004651"/>
    </source>
</evidence>
<feature type="transmembrane region" description="Helical" evidence="8">
    <location>
        <begin position="33"/>
        <end position="58"/>
    </location>
</feature>
<proteinExistence type="predicted"/>
<dbReference type="EMBL" id="MFKF01000231">
    <property type="protein sequence ID" value="OGG49417.1"/>
    <property type="molecule type" value="Genomic_DNA"/>
</dbReference>
<keyword evidence="2" id="KW-1003">Cell membrane</keyword>
<feature type="domain" description="NADH:quinone oxidoreductase/Mrp antiporter transmembrane" evidence="9">
    <location>
        <begin position="130"/>
        <end position="417"/>
    </location>
</feature>
<feature type="transmembrane region" description="Helical" evidence="8">
    <location>
        <begin position="210"/>
        <end position="233"/>
    </location>
</feature>
<feature type="transmembrane region" description="Helical" evidence="8">
    <location>
        <begin position="473"/>
        <end position="495"/>
    </location>
</feature>
<dbReference type="GO" id="GO:0016491">
    <property type="term" value="F:oxidoreductase activity"/>
    <property type="evidence" value="ECO:0007669"/>
    <property type="project" value="UniProtKB-KW"/>
</dbReference>
<feature type="transmembrane region" description="Helical" evidence="8">
    <location>
        <begin position="273"/>
        <end position="294"/>
    </location>
</feature>
<feature type="transmembrane region" description="Helical" evidence="8">
    <location>
        <begin position="239"/>
        <end position="261"/>
    </location>
</feature>
<feature type="transmembrane region" description="Helical" evidence="8">
    <location>
        <begin position="78"/>
        <end position="102"/>
    </location>
</feature>
<dbReference type="InterPro" id="IPR001750">
    <property type="entry name" value="ND/Mrp_TM"/>
</dbReference>
<dbReference type="PANTHER" id="PTHR42682">
    <property type="entry name" value="HYDROGENASE-4 COMPONENT F"/>
    <property type="match status" value="1"/>
</dbReference>
<feature type="transmembrane region" description="Helical" evidence="8">
    <location>
        <begin position="133"/>
        <end position="151"/>
    </location>
</feature>
<reference evidence="10 11" key="1">
    <citation type="journal article" date="2016" name="Nat. Commun.">
        <title>Thousands of microbial genomes shed light on interconnected biogeochemical processes in an aquifer system.</title>
        <authorList>
            <person name="Anantharaman K."/>
            <person name="Brown C.T."/>
            <person name="Hug L.A."/>
            <person name="Sharon I."/>
            <person name="Castelle C.J."/>
            <person name="Probst A.J."/>
            <person name="Thomas B.C."/>
            <person name="Singh A."/>
            <person name="Wilkins M.J."/>
            <person name="Karaoz U."/>
            <person name="Brodie E.L."/>
            <person name="Williams K.H."/>
            <person name="Hubbard S.S."/>
            <person name="Banfield J.F."/>
        </authorList>
    </citation>
    <scope>NUCLEOTIDE SEQUENCE [LARGE SCALE GENOMIC DNA]</scope>
    <source>
        <strain evidence="11">RIFCSPLOWO2_12_FULL_64_10</strain>
    </source>
</reference>
<dbReference type="AlphaFoldDB" id="A0A1F6CK76"/>
<comment type="subcellular location">
    <subcellularLocation>
        <location evidence="1">Cell membrane</location>
        <topology evidence="1">Multi-pass membrane protein</topology>
    </subcellularLocation>
    <subcellularLocation>
        <location evidence="7">Membrane</location>
        <topology evidence="7">Multi-pass membrane protein</topology>
    </subcellularLocation>
</comment>
<evidence type="ECO:0000313" key="11">
    <source>
        <dbReference type="Proteomes" id="UP000178606"/>
    </source>
</evidence>
<keyword evidence="4 8" id="KW-1133">Transmembrane helix</keyword>
<feature type="transmembrane region" description="Helical" evidence="8">
    <location>
        <begin position="695"/>
        <end position="712"/>
    </location>
</feature>
<sequence length="713" mass="75512">MDVGALLAAFSALCAAGIVLAFAVPDRRNPEMLAAVGSAASIALLLAGGAALVGDATYQTELWTVPSLGRLRISVDRLSALFLIAAALVYLPVSIFSAGYLRRYAGHYSLRSFSVMYLALFFSIALVLIANDVVLFFLAWEGMAILSYLLVNYEHEEERHAQAGYLMLAMGEGGTLACVLAFLVLASAAGALDFPALRAGSGTLCEAQRWMIVLLSFFGFGVKAGLVPFNSWLPRAHPVAPGNVSAILSGVILNLGIYGIARINMDILPPISVTPGLMILAVGAVSAFIGILYATTDNDLKAMLAHSSIENLGIVAAGIGAGLVFTAAAHPSLAAIAFLAALYHMTNHSIYKALLFLGAAVVDHKAGTRDLDRLGGLIRRLPWTACFFLVGALSISAIYPFSGFASEWLTLQALLRSVELSSTAVKLVFVLSGALLALTAALAVTCFVKAFAMGFLGMSRSRQASHAAEASGSMLIPMGMLALFCLLLGVLPTYATRAIDHAVQPIANASAVQALVPPFFAGSPGHAELPAEFAAEFQELGAQTGESIAPGPGLVMLHRGGEANPVVFAMSTTYGFAVLAGLFALVAGIVLWLTRRRRVIRAVRWDGGLRRLLPEMTYTATGFSNPVRVVFDAVLRPLTVEDTKEAVAEHFRTAIRRTRHDVHVVDRYVYAPAAAAVLWIAETAARMHHGRINAYVAYVLLTLVAFLIVAAVP</sequence>
<evidence type="ECO:0000256" key="8">
    <source>
        <dbReference type="SAM" id="Phobius"/>
    </source>
</evidence>
<feature type="transmembrane region" description="Helical" evidence="8">
    <location>
        <begin position="163"/>
        <end position="189"/>
    </location>
</feature>
<evidence type="ECO:0000256" key="6">
    <source>
        <dbReference type="ARBA" id="ARBA00023136"/>
    </source>
</evidence>
<keyword evidence="5" id="KW-0560">Oxidoreductase</keyword>
<feature type="transmembrane region" description="Helical" evidence="8">
    <location>
        <begin position="427"/>
        <end position="452"/>
    </location>
</feature>
<gene>
    <name evidence="10" type="ORF">A3F84_23670</name>
</gene>
<feature type="transmembrane region" description="Helical" evidence="8">
    <location>
        <begin position="381"/>
        <end position="401"/>
    </location>
</feature>